<dbReference type="AlphaFoldDB" id="A0A840SMV5"/>
<comment type="caution">
    <text evidence="7">The sequence shown here is derived from an EMBL/GenBank/DDBJ whole genome shotgun (WGS) entry which is preliminary data.</text>
</comment>
<dbReference type="PANTHER" id="PTHR30480:SF13">
    <property type="entry name" value="BETA-HEXOSAMINIDASE"/>
    <property type="match status" value="1"/>
</dbReference>
<evidence type="ECO:0000256" key="1">
    <source>
        <dbReference type="ARBA" id="ARBA00001231"/>
    </source>
</evidence>
<reference evidence="7 8" key="1">
    <citation type="submission" date="2020-08" db="EMBL/GenBank/DDBJ databases">
        <title>Genomic Encyclopedia of Type Strains, Phase IV (KMG-IV): sequencing the most valuable type-strain genomes for metagenomic binning, comparative biology and taxonomic classification.</title>
        <authorList>
            <person name="Goeker M."/>
        </authorList>
    </citation>
    <scope>NUCLEOTIDE SEQUENCE [LARGE SCALE GENOMIC DNA]</scope>
    <source>
        <strain evidence="7 8">DSM 101730</strain>
    </source>
</reference>
<sequence>MAARAVIFGCGGTAVSAAERAFFADADPWGFILFARNVESPEQLARLTGELRESVGRDAPVLVDQEGGRVQRMRAPHWRDWLPMLDEAAALAPAARARGLWLRSRLIAAELRAVGIDVNCAPVLDLACDETHAVIRNRCLGGDPAEVARLGRVVAEGFLAGGVLPVIKHMPGQGRAALDSHLALPEVTADRGQLEADFAPFRALVDLPIAMTAHVVYRALDTRPATQSPSVIGLVRDDIGFDGLLLTDDLSMKALAGDFGDRARASLAAGCDIVLHCNGDAAEMAAVAAAVPELSGCRADRAAAALALRRAPGDDAAEAAAEYAALTAGAVGVA</sequence>
<proteinExistence type="inferred from homology"/>
<dbReference type="GO" id="GO:0009254">
    <property type="term" value="P:peptidoglycan turnover"/>
    <property type="evidence" value="ECO:0007669"/>
    <property type="project" value="TreeGrafter"/>
</dbReference>
<evidence type="ECO:0000313" key="7">
    <source>
        <dbReference type="EMBL" id="MBB5223327.1"/>
    </source>
</evidence>
<keyword evidence="4 7" id="KW-0378">Hydrolase</keyword>
<evidence type="ECO:0000256" key="4">
    <source>
        <dbReference type="ARBA" id="ARBA00022801"/>
    </source>
</evidence>
<evidence type="ECO:0000313" key="8">
    <source>
        <dbReference type="Proteomes" id="UP000549457"/>
    </source>
</evidence>
<dbReference type="PROSITE" id="PS00775">
    <property type="entry name" value="GLYCOSYL_HYDROL_F3"/>
    <property type="match status" value="1"/>
</dbReference>
<dbReference type="SUPFAM" id="SSF51445">
    <property type="entry name" value="(Trans)glycosidases"/>
    <property type="match status" value="1"/>
</dbReference>
<dbReference type="Pfam" id="PF00933">
    <property type="entry name" value="Glyco_hydro_3"/>
    <property type="match status" value="1"/>
</dbReference>
<dbReference type="EC" id="3.2.1.52" evidence="3"/>
<dbReference type="NCBIfam" id="NF003740">
    <property type="entry name" value="PRK05337.1"/>
    <property type="match status" value="1"/>
</dbReference>
<dbReference type="PANTHER" id="PTHR30480">
    <property type="entry name" value="BETA-HEXOSAMINIDASE-RELATED"/>
    <property type="match status" value="1"/>
</dbReference>
<dbReference type="InterPro" id="IPR050226">
    <property type="entry name" value="NagZ_Beta-hexosaminidase"/>
</dbReference>
<dbReference type="GO" id="GO:0004563">
    <property type="term" value="F:beta-N-acetylhexosaminidase activity"/>
    <property type="evidence" value="ECO:0007669"/>
    <property type="project" value="UniProtKB-EC"/>
</dbReference>
<gene>
    <name evidence="7" type="ORF">HNP73_003274</name>
</gene>
<dbReference type="InterPro" id="IPR019800">
    <property type="entry name" value="Glyco_hydro_3_AS"/>
</dbReference>
<feature type="domain" description="Glycoside hydrolase family 3 N-terminal" evidence="6">
    <location>
        <begin position="21"/>
        <end position="294"/>
    </location>
</feature>
<dbReference type="InterPro" id="IPR036962">
    <property type="entry name" value="Glyco_hydro_3_N_sf"/>
</dbReference>
<evidence type="ECO:0000259" key="6">
    <source>
        <dbReference type="Pfam" id="PF00933"/>
    </source>
</evidence>
<protein>
    <recommendedName>
        <fullName evidence="3">beta-N-acetylhexosaminidase</fullName>
        <ecNumber evidence="3">3.2.1.52</ecNumber>
    </recommendedName>
</protein>
<evidence type="ECO:0000256" key="5">
    <source>
        <dbReference type="ARBA" id="ARBA00023295"/>
    </source>
</evidence>
<dbReference type="InterPro" id="IPR001764">
    <property type="entry name" value="Glyco_hydro_3_N"/>
</dbReference>
<comment type="similarity">
    <text evidence="2">Belongs to the glycosyl hydrolase 3 family.</text>
</comment>
<keyword evidence="8" id="KW-1185">Reference proteome</keyword>
<dbReference type="Gene3D" id="3.20.20.300">
    <property type="entry name" value="Glycoside hydrolase, family 3, N-terminal domain"/>
    <property type="match status" value="1"/>
</dbReference>
<keyword evidence="5 7" id="KW-0326">Glycosidase</keyword>
<dbReference type="GO" id="GO:0005975">
    <property type="term" value="P:carbohydrate metabolic process"/>
    <property type="evidence" value="ECO:0007669"/>
    <property type="project" value="InterPro"/>
</dbReference>
<name>A0A840SMV5_9RHOB</name>
<dbReference type="Proteomes" id="UP000549457">
    <property type="component" value="Unassembled WGS sequence"/>
</dbReference>
<dbReference type="InterPro" id="IPR017853">
    <property type="entry name" value="GH"/>
</dbReference>
<comment type="catalytic activity">
    <reaction evidence="1">
        <text>Hydrolysis of terminal non-reducing N-acetyl-D-hexosamine residues in N-acetyl-beta-D-hexosaminides.</text>
        <dbReference type="EC" id="3.2.1.52"/>
    </reaction>
</comment>
<accession>A0A840SMV5</accession>
<organism evidence="7 8">
    <name type="scientific">Amaricoccus macauensis</name>
    <dbReference type="NCBI Taxonomy" id="57001"/>
    <lineage>
        <taxon>Bacteria</taxon>
        <taxon>Pseudomonadati</taxon>
        <taxon>Pseudomonadota</taxon>
        <taxon>Alphaproteobacteria</taxon>
        <taxon>Rhodobacterales</taxon>
        <taxon>Paracoccaceae</taxon>
        <taxon>Amaricoccus</taxon>
    </lineage>
</organism>
<dbReference type="EMBL" id="JACHFM010000003">
    <property type="protein sequence ID" value="MBB5223327.1"/>
    <property type="molecule type" value="Genomic_DNA"/>
</dbReference>
<evidence type="ECO:0000256" key="3">
    <source>
        <dbReference type="ARBA" id="ARBA00012663"/>
    </source>
</evidence>
<dbReference type="RefSeq" id="WP_184151947.1">
    <property type="nucleotide sequence ID" value="NZ_JACHFM010000003.1"/>
</dbReference>
<evidence type="ECO:0000256" key="2">
    <source>
        <dbReference type="ARBA" id="ARBA00005336"/>
    </source>
</evidence>